<sequence length="138" mass="15444">MVRERSVWGVSEAAGGVAALRREDVIRVLDGCYDPCCEERRISVVDMGLIEDVEICGGRVGIRMLLTSGWCPFAARLTETIRERVGGLPGVEAVEVEVVWDPVWSPERMSESAREKLRLPLERLLPLREARIGRGGRR</sequence>
<feature type="domain" description="MIP18 family-like" evidence="1">
    <location>
        <begin position="22"/>
        <end position="98"/>
    </location>
</feature>
<evidence type="ECO:0000259" key="1">
    <source>
        <dbReference type="Pfam" id="PF01883"/>
    </source>
</evidence>
<dbReference type="Proteomes" id="UP000318065">
    <property type="component" value="Chromosome"/>
</dbReference>
<reference evidence="2" key="1">
    <citation type="journal article" date="2019" name="Microbiol. Resour. Announc.">
        <title>Complete Genome Sequence of Rubrobacter xylanophilus Strain AA3-22, Isolated from Arima Onsen in Japan.</title>
        <authorList>
            <person name="Tomariguchi N."/>
            <person name="Miyazaki K."/>
        </authorList>
    </citation>
    <scope>NUCLEOTIDE SEQUENCE [LARGE SCALE GENOMIC DNA]</scope>
    <source>
        <strain evidence="2">AA3-22</strain>
    </source>
</reference>
<gene>
    <name evidence="2" type="ORF">RxyAA322_18340</name>
</gene>
<protein>
    <recommendedName>
        <fullName evidence="1">MIP18 family-like domain-containing protein</fullName>
    </recommendedName>
</protein>
<dbReference type="Pfam" id="PF01883">
    <property type="entry name" value="FeS_assembly_P"/>
    <property type="match status" value="1"/>
</dbReference>
<dbReference type="InterPro" id="IPR002744">
    <property type="entry name" value="MIP18-like"/>
</dbReference>
<keyword evidence="3" id="KW-1185">Reference proteome</keyword>
<proteinExistence type="predicted"/>
<name>A0A510HJ13_9ACTN</name>
<dbReference type="EMBL" id="AP019791">
    <property type="protein sequence ID" value="BBL79980.1"/>
    <property type="molecule type" value="Genomic_DNA"/>
</dbReference>
<dbReference type="PANTHER" id="PTHR42831:SF1">
    <property type="entry name" value="FE-S PROTEIN MATURATION AUXILIARY FACTOR YITW"/>
    <property type="match status" value="1"/>
</dbReference>
<dbReference type="PANTHER" id="PTHR42831">
    <property type="entry name" value="FE-S PROTEIN MATURATION AUXILIARY FACTOR YITW"/>
    <property type="match status" value="1"/>
</dbReference>
<dbReference type="InterPro" id="IPR052339">
    <property type="entry name" value="Fe-S_Maturation_MIP18"/>
</dbReference>
<organism evidence="2 3">
    <name type="scientific">Rubrobacter xylanophilus</name>
    <dbReference type="NCBI Taxonomy" id="49319"/>
    <lineage>
        <taxon>Bacteria</taxon>
        <taxon>Bacillati</taxon>
        <taxon>Actinomycetota</taxon>
        <taxon>Rubrobacteria</taxon>
        <taxon>Rubrobacterales</taxon>
        <taxon>Rubrobacteraceae</taxon>
        <taxon>Rubrobacter</taxon>
    </lineage>
</organism>
<evidence type="ECO:0000313" key="3">
    <source>
        <dbReference type="Proteomes" id="UP000318065"/>
    </source>
</evidence>
<accession>A0A510HJ13</accession>
<dbReference type="Gene3D" id="3.30.300.130">
    <property type="entry name" value="Fe-S cluster assembly (FSCA)"/>
    <property type="match status" value="1"/>
</dbReference>
<evidence type="ECO:0000313" key="2">
    <source>
        <dbReference type="EMBL" id="BBL79980.1"/>
    </source>
</evidence>
<dbReference type="InterPro" id="IPR034904">
    <property type="entry name" value="FSCA_dom_sf"/>
</dbReference>
<dbReference type="AlphaFoldDB" id="A0A510HJ13"/>
<dbReference type="SUPFAM" id="SSF117916">
    <property type="entry name" value="Fe-S cluster assembly (FSCA) domain-like"/>
    <property type="match status" value="1"/>
</dbReference>